<keyword evidence="8" id="KW-0997">Cell inner membrane</keyword>
<dbReference type="EMBL" id="CP002364">
    <property type="protein sequence ID" value="ADW16696.1"/>
    <property type="molecule type" value="Genomic_DNA"/>
</dbReference>
<keyword evidence="7 8" id="KW-0464">Manganese</keyword>
<keyword evidence="4 8" id="KW-1133">Transmembrane helix</keyword>
<keyword evidence="5 8" id="KW-0406">Ion transport</keyword>
<feature type="transmembrane region" description="Helical" evidence="8">
    <location>
        <begin position="126"/>
        <end position="147"/>
    </location>
</feature>
<gene>
    <name evidence="8" type="primary">mntP</name>
    <name evidence="9" type="ordered locus">Despr_0516</name>
</gene>
<evidence type="ECO:0000256" key="7">
    <source>
        <dbReference type="ARBA" id="ARBA00023211"/>
    </source>
</evidence>
<evidence type="ECO:0000256" key="3">
    <source>
        <dbReference type="ARBA" id="ARBA00022692"/>
    </source>
</evidence>
<keyword evidence="1 8" id="KW-0813">Transport</keyword>
<evidence type="ECO:0000256" key="6">
    <source>
        <dbReference type="ARBA" id="ARBA00023136"/>
    </source>
</evidence>
<name>A0A7U4DN36_DESPD</name>
<comment type="subcellular location">
    <subcellularLocation>
        <location evidence="8">Cell inner membrane</location>
        <topology evidence="8">Multi-pass membrane protein</topology>
    </subcellularLocation>
</comment>
<feature type="transmembrane region" description="Helical" evidence="8">
    <location>
        <begin position="159"/>
        <end position="181"/>
    </location>
</feature>
<keyword evidence="3 8" id="KW-0812">Transmembrane</keyword>
<evidence type="ECO:0000256" key="2">
    <source>
        <dbReference type="ARBA" id="ARBA00022475"/>
    </source>
</evidence>
<evidence type="ECO:0000256" key="8">
    <source>
        <dbReference type="HAMAP-Rule" id="MF_01521"/>
    </source>
</evidence>
<feature type="transmembrane region" description="Helical" evidence="8">
    <location>
        <begin position="99"/>
        <end position="120"/>
    </location>
</feature>
<evidence type="ECO:0000256" key="1">
    <source>
        <dbReference type="ARBA" id="ARBA00022448"/>
    </source>
</evidence>
<accession>A0A7U4DN36</accession>
<organism evidence="9 10">
    <name type="scientific">Desulfobulbus propionicus (strain ATCC 33891 / DSM 2032 / VKM B-1956 / 1pr3)</name>
    <dbReference type="NCBI Taxonomy" id="577650"/>
    <lineage>
        <taxon>Bacteria</taxon>
        <taxon>Pseudomonadati</taxon>
        <taxon>Thermodesulfobacteriota</taxon>
        <taxon>Desulfobulbia</taxon>
        <taxon>Desulfobulbales</taxon>
        <taxon>Desulfobulbaceae</taxon>
        <taxon>Desulfobulbus</taxon>
    </lineage>
</organism>
<dbReference type="InterPro" id="IPR003810">
    <property type="entry name" value="Mntp/YtaF"/>
</dbReference>
<sequence>MAVAVALAMDAFAVALAAGAILQPLTFRPCFRLAFHFGLFQAMMPVIGWLAGLTVQSFVAAWSHWIAFALLLYIGGRMIHEALGAGEGTERTNDPSRGLTMVALSVATSIDALAVGLTLAMLDVVIWIPSLVIGLVACAFTVMGLFLGTRAGALWGKRVEVAGGVILVAIGVKILLSALFLDKAVAGLL</sequence>
<evidence type="ECO:0000256" key="5">
    <source>
        <dbReference type="ARBA" id="ARBA00023065"/>
    </source>
</evidence>
<keyword evidence="10" id="KW-1185">Reference proteome</keyword>
<evidence type="ECO:0000256" key="4">
    <source>
        <dbReference type="ARBA" id="ARBA00022989"/>
    </source>
</evidence>
<keyword evidence="2 8" id="KW-1003">Cell membrane</keyword>
<dbReference type="HAMAP" id="MF_01521">
    <property type="entry name" value="MntP_pump"/>
    <property type="match status" value="1"/>
</dbReference>
<dbReference type="InterPro" id="IPR022929">
    <property type="entry name" value="Put_MntP"/>
</dbReference>
<dbReference type="PANTHER" id="PTHR35529:SF1">
    <property type="entry name" value="MANGANESE EFFLUX PUMP MNTP-RELATED"/>
    <property type="match status" value="1"/>
</dbReference>
<proteinExistence type="inferred from homology"/>
<dbReference type="PANTHER" id="PTHR35529">
    <property type="entry name" value="MANGANESE EFFLUX PUMP MNTP-RELATED"/>
    <property type="match status" value="1"/>
</dbReference>
<dbReference type="Proteomes" id="UP000006365">
    <property type="component" value="Chromosome"/>
</dbReference>
<comment type="caution">
    <text evidence="8">Lacks conserved residue(s) required for the propagation of feature annotation.</text>
</comment>
<feature type="transmembrane region" description="Helical" evidence="8">
    <location>
        <begin position="46"/>
        <end position="74"/>
    </location>
</feature>
<dbReference type="GO" id="GO:0005886">
    <property type="term" value="C:plasma membrane"/>
    <property type="evidence" value="ECO:0007669"/>
    <property type="project" value="UniProtKB-SubCell"/>
</dbReference>
<evidence type="ECO:0000313" key="10">
    <source>
        <dbReference type="Proteomes" id="UP000006365"/>
    </source>
</evidence>
<protein>
    <recommendedName>
        <fullName evidence="8">Putative manganese efflux pump MntP</fullName>
    </recommendedName>
</protein>
<comment type="similarity">
    <text evidence="8">Belongs to the MntP (TC 9.B.29) family.</text>
</comment>
<reference evidence="9 10" key="1">
    <citation type="journal article" date="2011" name="Stand. Genomic Sci.">
        <title>Complete genome sequence of Desulfobulbus propionicus type strain (1pr3).</title>
        <authorList>
            <person name="Pagani I."/>
            <person name="Lapidus A."/>
            <person name="Nolan M."/>
            <person name="Lucas S."/>
            <person name="Hammon N."/>
            <person name="Deshpande S."/>
            <person name="Cheng J.F."/>
            <person name="Chertkov O."/>
            <person name="Davenport K."/>
            <person name="Tapia R."/>
            <person name="Han C."/>
            <person name="Goodwin L."/>
            <person name="Pitluck S."/>
            <person name="Liolios K."/>
            <person name="Mavromatis K."/>
            <person name="Ivanova N."/>
            <person name="Mikhailova N."/>
            <person name="Pati A."/>
            <person name="Chen A."/>
            <person name="Palaniappan K."/>
            <person name="Land M."/>
            <person name="Hauser L."/>
            <person name="Chang Y.J."/>
            <person name="Jeffries C.D."/>
            <person name="Detter J.C."/>
            <person name="Brambilla E."/>
            <person name="Kannan K.P."/>
            <person name="Djao O.D."/>
            <person name="Rohde M."/>
            <person name="Pukall R."/>
            <person name="Spring S."/>
            <person name="Goker M."/>
            <person name="Sikorski J."/>
            <person name="Woyke T."/>
            <person name="Bristow J."/>
            <person name="Eisen J.A."/>
            <person name="Markowitz V."/>
            <person name="Hugenholtz P."/>
            <person name="Kyrpides N.C."/>
            <person name="Klenk H.P."/>
        </authorList>
    </citation>
    <scope>NUCLEOTIDE SEQUENCE [LARGE SCALE GENOMIC DNA]</scope>
    <source>
        <strain evidence="10">ATCC 33891 / DSM 2032 / 1pr3</strain>
    </source>
</reference>
<keyword evidence="6 8" id="KW-0472">Membrane</keyword>
<comment type="function">
    <text evidence="8">Probably functions as a manganese efflux pump.</text>
</comment>
<dbReference type="GO" id="GO:0005384">
    <property type="term" value="F:manganese ion transmembrane transporter activity"/>
    <property type="evidence" value="ECO:0007669"/>
    <property type="project" value="UniProtKB-UniRule"/>
</dbReference>
<evidence type="ECO:0000313" key="9">
    <source>
        <dbReference type="EMBL" id="ADW16696.1"/>
    </source>
</evidence>
<dbReference type="AlphaFoldDB" id="A0A7U4DN36"/>
<dbReference type="Pfam" id="PF02659">
    <property type="entry name" value="Mntp"/>
    <property type="match status" value="1"/>
</dbReference>
<dbReference type="KEGG" id="dpr:Despr_0516"/>